<dbReference type="GO" id="GO:0030638">
    <property type="term" value="P:polyketide metabolic process"/>
    <property type="evidence" value="ECO:0007669"/>
    <property type="project" value="InterPro"/>
</dbReference>
<proteinExistence type="predicted"/>
<accession>A0A7W8ZB12</accession>
<dbReference type="Pfam" id="PF07366">
    <property type="entry name" value="SnoaL"/>
    <property type="match status" value="1"/>
</dbReference>
<dbReference type="Gene3D" id="3.10.450.50">
    <property type="match status" value="1"/>
</dbReference>
<dbReference type="AlphaFoldDB" id="A0A7W8ZB12"/>
<keyword evidence="2" id="KW-1185">Reference proteome</keyword>
<evidence type="ECO:0000313" key="1">
    <source>
        <dbReference type="EMBL" id="MBB5630626.1"/>
    </source>
</evidence>
<organism evidence="1 2">
    <name type="scientific">Sphaerisporangium krabiense</name>
    <dbReference type="NCBI Taxonomy" id="763782"/>
    <lineage>
        <taxon>Bacteria</taxon>
        <taxon>Bacillati</taxon>
        <taxon>Actinomycetota</taxon>
        <taxon>Actinomycetes</taxon>
        <taxon>Streptosporangiales</taxon>
        <taxon>Streptosporangiaceae</taxon>
        <taxon>Sphaerisporangium</taxon>
    </lineage>
</organism>
<gene>
    <name evidence="1" type="ORF">BJ981_006390</name>
</gene>
<dbReference type="EMBL" id="JACHBR010000002">
    <property type="protein sequence ID" value="MBB5630626.1"/>
    <property type="molecule type" value="Genomic_DNA"/>
</dbReference>
<comment type="caution">
    <text evidence="1">The sequence shown here is derived from an EMBL/GenBank/DDBJ whole genome shotgun (WGS) entry which is preliminary data.</text>
</comment>
<dbReference type="SUPFAM" id="SSF54427">
    <property type="entry name" value="NTF2-like"/>
    <property type="match status" value="1"/>
</dbReference>
<dbReference type="PANTHER" id="PTHR38436">
    <property type="entry name" value="POLYKETIDE CYCLASE SNOAL-LIKE DOMAIN"/>
    <property type="match status" value="1"/>
</dbReference>
<evidence type="ECO:0008006" key="3">
    <source>
        <dbReference type="Google" id="ProtNLM"/>
    </source>
</evidence>
<dbReference type="RefSeq" id="WP_184617042.1">
    <property type="nucleotide sequence ID" value="NZ_BOOS01000018.1"/>
</dbReference>
<name>A0A7W8ZB12_9ACTN</name>
<dbReference type="InterPro" id="IPR032710">
    <property type="entry name" value="NTF2-like_dom_sf"/>
</dbReference>
<dbReference type="Proteomes" id="UP000588112">
    <property type="component" value="Unassembled WGS sequence"/>
</dbReference>
<reference evidence="1 2" key="1">
    <citation type="submission" date="2020-08" db="EMBL/GenBank/DDBJ databases">
        <title>Sequencing the genomes of 1000 actinobacteria strains.</title>
        <authorList>
            <person name="Klenk H.-P."/>
        </authorList>
    </citation>
    <scope>NUCLEOTIDE SEQUENCE [LARGE SCALE GENOMIC DNA]</scope>
    <source>
        <strain evidence="1 2">DSM 45790</strain>
    </source>
</reference>
<evidence type="ECO:0000313" key="2">
    <source>
        <dbReference type="Proteomes" id="UP000588112"/>
    </source>
</evidence>
<protein>
    <recommendedName>
        <fullName evidence="3">SnoaL-like domain-containing protein</fullName>
    </recommendedName>
</protein>
<sequence length="144" mass="15379">MPDARTILDKVTEGFNRHDLEAVTRCFDARGVFVTPSGVGDGLEEISYFFETSLTAFPDAVVTLWSTVACGDTAIGEWTLTGTHGGAYMLPGGDVVAATGRPIAVRGASFCTVDEDGVVGYRIYYDQLELIAQLGRTVSAEGEF</sequence>
<dbReference type="InterPro" id="IPR009959">
    <property type="entry name" value="Cyclase_SnoaL-like"/>
</dbReference>
<dbReference type="PANTHER" id="PTHR38436:SF1">
    <property type="entry name" value="ESTER CYCLASE"/>
    <property type="match status" value="1"/>
</dbReference>